<sequence>MLIIAILTGTWKQSRCPSKDEWIKKMWYLYTMEYYSAIRNDEIWPFVTTWMDLEGIMLSEISQREKVKYHMISLINRR</sequence>
<dbReference type="Proteomes" id="UP000694387">
    <property type="component" value="Chromosome X"/>
</dbReference>
<dbReference type="Ensembl" id="ENSEAST00005004185.2">
    <property type="protein sequence ID" value="ENSEASP00005003816.2"/>
    <property type="gene ID" value="ENSEASG00005002895.2"/>
</dbReference>
<proteinExistence type="predicted"/>
<evidence type="ECO:0008006" key="3">
    <source>
        <dbReference type="Google" id="ProtNLM"/>
    </source>
</evidence>
<organism evidence="1 2">
    <name type="scientific">Equus asinus</name>
    <name type="common">Donkey</name>
    <name type="synonym">Equus africanus asinus</name>
    <dbReference type="NCBI Taxonomy" id="9793"/>
    <lineage>
        <taxon>Eukaryota</taxon>
        <taxon>Metazoa</taxon>
        <taxon>Chordata</taxon>
        <taxon>Craniata</taxon>
        <taxon>Vertebrata</taxon>
        <taxon>Euteleostomi</taxon>
        <taxon>Mammalia</taxon>
        <taxon>Eutheria</taxon>
        <taxon>Laurasiatheria</taxon>
        <taxon>Perissodactyla</taxon>
        <taxon>Equidae</taxon>
        <taxon>Equus</taxon>
    </lineage>
</organism>
<accession>A0A8C4PGR8</accession>
<reference evidence="1" key="2">
    <citation type="submission" date="2025-08" db="UniProtKB">
        <authorList>
            <consortium name="Ensembl"/>
        </authorList>
    </citation>
    <scope>IDENTIFICATION</scope>
</reference>
<dbReference type="AlphaFoldDB" id="A0A8C4PGR8"/>
<reference evidence="1" key="3">
    <citation type="submission" date="2025-09" db="UniProtKB">
        <authorList>
            <consortium name="Ensembl"/>
        </authorList>
    </citation>
    <scope>IDENTIFICATION</scope>
</reference>
<name>A0A8C4PGR8_EQUAS</name>
<protein>
    <recommendedName>
        <fullName evidence="3">DUF1725 domain-containing protein</fullName>
    </recommendedName>
</protein>
<keyword evidence="2" id="KW-1185">Reference proteome</keyword>
<evidence type="ECO:0000313" key="1">
    <source>
        <dbReference type="Ensembl" id="ENSEASP00005003816.2"/>
    </source>
</evidence>
<reference evidence="1 2" key="1">
    <citation type="journal article" date="2020" name="Nat. Commun.">
        <title>Donkey genomes provide new insights into domestication and selection for coat color.</title>
        <authorList>
            <person name="Wang"/>
            <person name="C."/>
            <person name="Li"/>
            <person name="H."/>
            <person name="Guo"/>
            <person name="Y."/>
            <person name="Huang"/>
            <person name="J."/>
            <person name="Sun"/>
            <person name="Y."/>
            <person name="Min"/>
            <person name="J."/>
            <person name="Wang"/>
            <person name="J."/>
            <person name="Fang"/>
            <person name="X."/>
            <person name="Zhao"/>
            <person name="Z."/>
            <person name="Wang"/>
            <person name="S."/>
            <person name="Zhang"/>
            <person name="Y."/>
            <person name="Liu"/>
            <person name="Q."/>
            <person name="Jiang"/>
            <person name="Q."/>
            <person name="Wang"/>
            <person name="X."/>
            <person name="Guo"/>
            <person name="Y."/>
            <person name="Yang"/>
            <person name="C."/>
            <person name="Wang"/>
            <person name="Y."/>
            <person name="Tian"/>
            <person name="F."/>
            <person name="Zhuang"/>
            <person name="G."/>
            <person name="Fan"/>
            <person name="Y."/>
            <person name="Gao"/>
            <person name="Q."/>
            <person name="Li"/>
            <person name="Y."/>
            <person name="Ju"/>
            <person name="Z."/>
            <person name="Li"/>
            <person name="J."/>
            <person name="Li"/>
            <person name="R."/>
            <person name="Hou"/>
            <person name="M."/>
            <person name="Yang"/>
            <person name="G."/>
            <person name="Liu"/>
            <person name="G."/>
            <person name="Liu"/>
            <person name="W."/>
            <person name="Guo"/>
            <person name="J."/>
            <person name="Pan"/>
            <person name="S."/>
            <person name="Fan"/>
            <person name="G."/>
            <person name="Zhang"/>
            <person name="W."/>
            <person name="Zhang"/>
            <person name="R."/>
            <person name="Yu"/>
            <person name="J."/>
            <person name="Zhang"/>
            <person name="X."/>
            <person name="Yin"/>
            <person name="Q."/>
            <person name="Ji"/>
            <person name="C."/>
            <person name="Jin"/>
            <person name="Y."/>
            <person name="Yue"/>
            <person name="G."/>
            <person name="Liu"/>
            <person name="M."/>
            <person name="Xu"/>
            <person name="J."/>
            <person name="Liu"/>
            <person name="S."/>
            <person name="Jordana"/>
            <person name="J."/>
            <person name="Noce"/>
            <person name="A."/>
            <person name="Amills"/>
            <person name="M."/>
            <person name="Wu"/>
            <person name="D.D."/>
            <person name="Li"/>
            <person name="S."/>
            <person name="Zhou"/>
            <person name="X. and Zhong"/>
            <person name="J."/>
        </authorList>
    </citation>
    <scope>NUCLEOTIDE SEQUENCE [LARGE SCALE GENOMIC DNA]</scope>
</reference>
<evidence type="ECO:0000313" key="2">
    <source>
        <dbReference type="Proteomes" id="UP000694387"/>
    </source>
</evidence>
<dbReference type="GeneTree" id="ENSGT01150000286925"/>